<name>A0ABN9VW72_9DINO</name>
<evidence type="ECO:0000313" key="2">
    <source>
        <dbReference type="EMBL" id="CAK0877831.1"/>
    </source>
</evidence>
<keyword evidence="3" id="KW-1185">Reference proteome</keyword>
<accession>A0ABN9VW72</accession>
<organism evidence="2 3">
    <name type="scientific">Prorocentrum cordatum</name>
    <dbReference type="NCBI Taxonomy" id="2364126"/>
    <lineage>
        <taxon>Eukaryota</taxon>
        <taxon>Sar</taxon>
        <taxon>Alveolata</taxon>
        <taxon>Dinophyceae</taxon>
        <taxon>Prorocentrales</taxon>
        <taxon>Prorocentraceae</taxon>
        <taxon>Prorocentrum</taxon>
    </lineage>
</organism>
<dbReference type="Pfam" id="PF24606">
    <property type="entry name" value="CEMIP_beta-hel"/>
    <property type="match status" value="1"/>
</dbReference>
<feature type="non-terminal residue" evidence="2">
    <location>
        <position position="521"/>
    </location>
</feature>
<sequence length="521" mass="54139">DGGLLEMGTTDAPMGFRATIYIKQCGSLSGPMGSRFVGGQGSSCIVIHGRPLARTMSLLSSGAAQGSYDSIERTVVELLPSGFRVSPPLGAARMGGVKDVEGQPFELAAAVVNVARSVLITGDHQDFLATRQRQCPECILQGSAIVESFQSGITIHGTHRTTVDSNVLWMNRGVGIYTEDGIEMNNAIRHDAIICPDGDDSKRSGGPSGLSCIVKGASAGEGAGVCMVGVTDDVMGNHIAGHHQGLFTPGVLHHLGEGGAQGKVCPRRLPCGITRGSVNRDKSYFGVYPEDQSPQNVGPRDENGYVSDARKCWQELAPDGGVNGVVPASVVEDCRDCRDDFAGQCAVGDSVHLRFKAVGCNAGVALAGRAQLHSLRRCFGSPDLGGPRRGMTCNVQNNLAGLVSATHVCGWVGGGGAQAISFGSSDGAPVRILWVAADESLGGYGAIVSPRLDGLALVPGCRGPLSKWGGGFGRITIRDPGYGGVSRNDSEPAFGANVGSLWRGPPFPDPSRAWGNQGRYA</sequence>
<evidence type="ECO:0000313" key="3">
    <source>
        <dbReference type="Proteomes" id="UP001189429"/>
    </source>
</evidence>
<dbReference type="EMBL" id="CAUYUJ010017781">
    <property type="protein sequence ID" value="CAK0877831.1"/>
    <property type="molecule type" value="Genomic_DNA"/>
</dbReference>
<comment type="caution">
    <text evidence="2">The sequence shown here is derived from an EMBL/GenBank/DDBJ whole genome shotgun (WGS) entry which is preliminary data.</text>
</comment>
<protein>
    <recommendedName>
        <fullName evidence="1">CEMIP beta-helix domain-containing protein</fullName>
    </recommendedName>
</protein>
<dbReference type="Proteomes" id="UP001189429">
    <property type="component" value="Unassembled WGS sequence"/>
</dbReference>
<evidence type="ECO:0000259" key="1">
    <source>
        <dbReference type="Pfam" id="PF24606"/>
    </source>
</evidence>
<reference evidence="2" key="1">
    <citation type="submission" date="2023-10" db="EMBL/GenBank/DDBJ databases">
        <authorList>
            <person name="Chen Y."/>
            <person name="Shah S."/>
            <person name="Dougan E. K."/>
            <person name="Thang M."/>
            <person name="Chan C."/>
        </authorList>
    </citation>
    <scope>NUCLEOTIDE SEQUENCE [LARGE SCALE GENOMIC DNA]</scope>
</reference>
<feature type="domain" description="CEMIP beta-helix" evidence="1">
    <location>
        <begin position="136"/>
        <end position="190"/>
    </location>
</feature>
<proteinExistence type="predicted"/>
<feature type="non-terminal residue" evidence="2">
    <location>
        <position position="1"/>
    </location>
</feature>
<gene>
    <name evidence="2" type="ORF">PCOR1329_LOCUS61778</name>
</gene>
<dbReference type="InterPro" id="IPR055401">
    <property type="entry name" value="CEMIP_beta-hel_dom"/>
</dbReference>